<name>A0ABW9Y5L3_9RHOB</name>
<comment type="caution">
    <text evidence="2">The sequence shown here is derived from an EMBL/GenBank/DDBJ whole genome shotgun (WGS) entry which is preliminary data.</text>
</comment>
<dbReference type="Proteomes" id="UP001517376">
    <property type="component" value="Unassembled WGS sequence"/>
</dbReference>
<evidence type="ECO:0000259" key="1">
    <source>
        <dbReference type="Pfam" id="PF04577"/>
    </source>
</evidence>
<dbReference type="EMBL" id="JAAATW010000002">
    <property type="protein sequence ID" value="NBE07810.1"/>
    <property type="molecule type" value="Genomic_DNA"/>
</dbReference>
<proteinExistence type="predicted"/>
<sequence>MTISFAPIASRVFRRVVGYCEMEQIADRIVRVSGAETLALPEAIFLAGQLERVRGTHSGDGSVAEEVQATLARFLSNVESFAFRVRHAVVGRGRVSTWTGYRDLSHHGSGRGPLRVEDSMEEAALCSTWQGNDFFAHFLFDDAAIYPLASRFAQPFFSGARAPRTPHCRDYLAMFGADHAERENLRVGQLWMFRDFAFGPDKRDRLRQMTERVRSAVTTTAPTMGAFIRRGTSGQVRRLENEAEVEAWCAAQGFAIVDPERQSAAEICAALKDVPLVIGVEGSHLVHALFSMARGGAILCIQPADRYNVIFRHLCGAMDLNWGFVVAEGTVDGFHQDIGELSATVDLIEDRLSTGRWM</sequence>
<dbReference type="Pfam" id="PF04577">
    <property type="entry name" value="Glyco_transf_61"/>
    <property type="match status" value="1"/>
</dbReference>
<reference evidence="3" key="1">
    <citation type="submission" date="2020-01" db="EMBL/GenBank/DDBJ databases">
        <title>Sphingomonas sp. strain CSW-10.</title>
        <authorList>
            <person name="Chen W.-M."/>
        </authorList>
    </citation>
    <scope>NUCLEOTIDE SEQUENCE [LARGE SCALE GENOMIC DNA]</scope>
    <source>
        <strain evidence="3">CCP-1</strain>
    </source>
</reference>
<gene>
    <name evidence="2" type="ORF">GU920_09690</name>
</gene>
<dbReference type="RefSeq" id="WP_161766827.1">
    <property type="nucleotide sequence ID" value="NZ_JAAATW010000002.1"/>
</dbReference>
<feature type="domain" description="Glycosyltransferase 61 catalytic" evidence="1">
    <location>
        <begin position="153"/>
        <end position="295"/>
    </location>
</feature>
<evidence type="ECO:0000313" key="3">
    <source>
        <dbReference type="Proteomes" id="UP001517376"/>
    </source>
</evidence>
<accession>A0ABW9Y5L3</accession>
<organism evidence="2 3">
    <name type="scientific">Paragemmobacter ruber</name>
    <dbReference type="NCBI Taxonomy" id="1985673"/>
    <lineage>
        <taxon>Bacteria</taxon>
        <taxon>Pseudomonadati</taxon>
        <taxon>Pseudomonadota</taxon>
        <taxon>Alphaproteobacteria</taxon>
        <taxon>Rhodobacterales</taxon>
        <taxon>Paracoccaceae</taxon>
        <taxon>Paragemmobacter</taxon>
    </lineage>
</organism>
<dbReference type="InterPro" id="IPR049625">
    <property type="entry name" value="Glyco_transf_61_cat"/>
</dbReference>
<evidence type="ECO:0000313" key="2">
    <source>
        <dbReference type="EMBL" id="NBE07810.1"/>
    </source>
</evidence>
<protein>
    <submittedName>
        <fullName evidence="2">DUF563 domain-containing protein</fullName>
    </submittedName>
</protein>
<keyword evidence="3" id="KW-1185">Reference proteome</keyword>